<evidence type="ECO:0000313" key="2">
    <source>
        <dbReference type="EMBL" id="EEG75418.1"/>
    </source>
</evidence>
<proteinExistence type="predicted"/>
<sequence>MVEKAWIEFKDIVTDSGDGTVFYVPFNPTELNFEAGAEKDEEKKTGARGMNVRLRMKLIFDKSLEMESVQEDTQRFLSAARDPLKRRVLFQWNKIFFDGLLERMSAVYEMFTEDGHPVRARVDLTIAGRSGSMAEEEWYKDYRELFFSKRFDKC</sequence>
<dbReference type="AlphaFoldDB" id="C0BXW1"/>
<dbReference type="RefSeq" id="WP_006441981.1">
    <property type="nucleotide sequence ID" value="NZ_CP036524.1"/>
</dbReference>
<reference evidence="2" key="2">
    <citation type="submission" date="2013-06" db="EMBL/GenBank/DDBJ databases">
        <title>Draft genome sequence of Clostridium hylemonae (DSM 15053).</title>
        <authorList>
            <person name="Sudarsanam P."/>
            <person name="Ley R."/>
            <person name="Guruge J."/>
            <person name="Turnbaugh P.J."/>
            <person name="Mahowald M."/>
            <person name="Liep D."/>
            <person name="Gordon J."/>
        </authorList>
    </citation>
    <scope>NUCLEOTIDE SEQUENCE</scope>
    <source>
        <strain evidence="2">DSM 15053</strain>
    </source>
</reference>
<dbReference type="Proteomes" id="UP000004893">
    <property type="component" value="Unassembled WGS sequence"/>
</dbReference>
<dbReference type="Pfam" id="PF19266">
    <property type="entry name" value="CIS_tube"/>
    <property type="match status" value="1"/>
</dbReference>
<protein>
    <recommendedName>
        <fullName evidence="1">Contractile injection system tube protein N-terminal domain-containing protein</fullName>
    </recommendedName>
</protein>
<accession>C0BXW1</accession>
<dbReference type="EMBL" id="ABYI02000012">
    <property type="protein sequence ID" value="EEG75418.1"/>
    <property type="molecule type" value="Genomic_DNA"/>
</dbReference>
<organism evidence="2 3">
    <name type="scientific">[Clostridium] hylemonae DSM 15053</name>
    <dbReference type="NCBI Taxonomy" id="553973"/>
    <lineage>
        <taxon>Bacteria</taxon>
        <taxon>Bacillati</taxon>
        <taxon>Bacillota</taxon>
        <taxon>Clostridia</taxon>
        <taxon>Lachnospirales</taxon>
        <taxon>Lachnospiraceae</taxon>
    </lineage>
</organism>
<dbReference type="STRING" id="553973.CLOHYLEM_04648"/>
<dbReference type="HOGENOM" id="CLU_1701185_0_0_9"/>
<reference evidence="2" key="1">
    <citation type="submission" date="2009-02" db="EMBL/GenBank/DDBJ databases">
        <authorList>
            <person name="Fulton L."/>
            <person name="Clifton S."/>
            <person name="Fulton B."/>
            <person name="Xu J."/>
            <person name="Minx P."/>
            <person name="Pepin K.H."/>
            <person name="Johnson M."/>
            <person name="Bhonagiri V."/>
            <person name="Nash W.E."/>
            <person name="Mardis E.R."/>
            <person name="Wilson R.K."/>
        </authorList>
    </citation>
    <scope>NUCLEOTIDE SEQUENCE [LARGE SCALE GENOMIC DNA]</scope>
    <source>
        <strain evidence="2">DSM 15053</strain>
    </source>
</reference>
<comment type="caution">
    <text evidence="2">The sequence shown here is derived from an EMBL/GenBank/DDBJ whole genome shotgun (WGS) entry which is preliminary data.</text>
</comment>
<evidence type="ECO:0000259" key="1">
    <source>
        <dbReference type="Pfam" id="PF19266"/>
    </source>
</evidence>
<gene>
    <name evidence="2" type="ORF">CLOHYLEM_04648</name>
</gene>
<keyword evidence="3" id="KW-1185">Reference proteome</keyword>
<dbReference type="InterPro" id="IPR045361">
    <property type="entry name" value="CIS_tube_prot_N"/>
</dbReference>
<name>C0BXW1_9FIRM</name>
<dbReference type="OrthoDB" id="9815939at2"/>
<evidence type="ECO:0000313" key="3">
    <source>
        <dbReference type="Proteomes" id="UP000004893"/>
    </source>
</evidence>
<feature type="domain" description="Contractile injection system tube protein N-terminal" evidence="1">
    <location>
        <begin position="4"/>
        <end position="129"/>
    </location>
</feature>